<dbReference type="Pfam" id="PF09339">
    <property type="entry name" value="HTH_IclR"/>
    <property type="match status" value="1"/>
</dbReference>
<gene>
    <name evidence="6" type="ORF">DFH01_21975</name>
</gene>
<evidence type="ECO:0000313" key="6">
    <source>
        <dbReference type="EMBL" id="PWS35001.1"/>
    </source>
</evidence>
<dbReference type="PROSITE" id="PS51078">
    <property type="entry name" value="ICLR_ED"/>
    <property type="match status" value="1"/>
</dbReference>
<dbReference type="GO" id="GO:0045892">
    <property type="term" value="P:negative regulation of DNA-templated transcription"/>
    <property type="evidence" value="ECO:0007669"/>
    <property type="project" value="TreeGrafter"/>
</dbReference>
<evidence type="ECO:0000256" key="2">
    <source>
        <dbReference type="ARBA" id="ARBA00023125"/>
    </source>
</evidence>
<comment type="caution">
    <text evidence="6">The sequence shown here is derived from an EMBL/GenBank/DDBJ whole genome shotgun (WGS) entry which is preliminary data.</text>
</comment>
<dbReference type="InterPro" id="IPR005471">
    <property type="entry name" value="Tscrpt_reg_IclR_N"/>
</dbReference>
<dbReference type="SMART" id="SM00346">
    <property type="entry name" value="HTH_ICLR"/>
    <property type="match status" value="1"/>
</dbReference>
<protein>
    <submittedName>
        <fullName evidence="6">IclR family transcriptional regulator</fullName>
    </submittedName>
</protein>
<dbReference type="FunFam" id="1.10.10.10:FF:000056">
    <property type="entry name" value="IclR family transcriptional regulator"/>
    <property type="match status" value="1"/>
</dbReference>
<dbReference type="Gene3D" id="1.10.10.10">
    <property type="entry name" value="Winged helix-like DNA-binding domain superfamily/Winged helix DNA-binding domain"/>
    <property type="match status" value="1"/>
</dbReference>
<feature type="domain" description="HTH iclR-type" evidence="4">
    <location>
        <begin position="21"/>
        <end position="83"/>
    </location>
</feature>
<dbReference type="Pfam" id="PF01614">
    <property type="entry name" value="IclR_C"/>
    <property type="match status" value="1"/>
</dbReference>
<dbReference type="EMBL" id="QGNA01000005">
    <property type="protein sequence ID" value="PWS35001.1"/>
    <property type="molecule type" value="Genomic_DNA"/>
</dbReference>
<dbReference type="PANTHER" id="PTHR30136:SF8">
    <property type="entry name" value="TRANSCRIPTIONAL REGULATORY PROTEIN"/>
    <property type="match status" value="1"/>
</dbReference>
<dbReference type="InterPro" id="IPR011991">
    <property type="entry name" value="ArsR-like_HTH"/>
</dbReference>
<dbReference type="InterPro" id="IPR029016">
    <property type="entry name" value="GAF-like_dom_sf"/>
</dbReference>
<dbReference type="RefSeq" id="WP_109872644.1">
    <property type="nucleotide sequence ID" value="NZ_QGNA01000005.1"/>
</dbReference>
<dbReference type="GO" id="GO:0003677">
    <property type="term" value="F:DNA binding"/>
    <property type="evidence" value="ECO:0007669"/>
    <property type="project" value="UniProtKB-KW"/>
</dbReference>
<dbReference type="InterPro" id="IPR036388">
    <property type="entry name" value="WH-like_DNA-bd_sf"/>
</dbReference>
<dbReference type="Proteomes" id="UP000245765">
    <property type="component" value="Unassembled WGS sequence"/>
</dbReference>
<evidence type="ECO:0000259" key="4">
    <source>
        <dbReference type="PROSITE" id="PS51077"/>
    </source>
</evidence>
<name>A0A317F715_9PROT</name>
<accession>A0A317F715</accession>
<dbReference type="InterPro" id="IPR014757">
    <property type="entry name" value="Tscrpt_reg_IclR_C"/>
</dbReference>
<dbReference type="AlphaFoldDB" id="A0A317F715"/>
<evidence type="ECO:0000313" key="7">
    <source>
        <dbReference type="Proteomes" id="UP000245765"/>
    </source>
</evidence>
<feature type="domain" description="IclR-ED" evidence="5">
    <location>
        <begin position="84"/>
        <end position="266"/>
    </location>
</feature>
<evidence type="ECO:0000256" key="1">
    <source>
        <dbReference type="ARBA" id="ARBA00023015"/>
    </source>
</evidence>
<dbReference type="SUPFAM" id="SSF46785">
    <property type="entry name" value="Winged helix' DNA-binding domain"/>
    <property type="match status" value="1"/>
</dbReference>
<dbReference type="SUPFAM" id="SSF55781">
    <property type="entry name" value="GAF domain-like"/>
    <property type="match status" value="1"/>
</dbReference>
<evidence type="ECO:0000259" key="5">
    <source>
        <dbReference type="PROSITE" id="PS51078"/>
    </source>
</evidence>
<dbReference type="PANTHER" id="PTHR30136">
    <property type="entry name" value="HELIX-TURN-HELIX TRANSCRIPTIONAL REGULATOR, ICLR FAMILY"/>
    <property type="match status" value="1"/>
</dbReference>
<dbReference type="OrthoDB" id="9807558at2"/>
<reference evidence="7" key="1">
    <citation type="submission" date="2018-05" db="EMBL/GenBank/DDBJ databases">
        <authorList>
            <person name="Du Z."/>
            <person name="Wang X."/>
        </authorList>
    </citation>
    <scope>NUCLEOTIDE SEQUENCE [LARGE SCALE GENOMIC DNA]</scope>
    <source>
        <strain evidence="7">CQN31</strain>
    </source>
</reference>
<dbReference type="InterPro" id="IPR036390">
    <property type="entry name" value="WH_DNA-bd_sf"/>
</dbReference>
<keyword evidence="1" id="KW-0805">Transcription regulation</keyword>
<keyword evidence="3" id="KW-0804">Transcription</keyword>
<keyword evidence="7" id="KW-1185">Reference proteome</keyword>
<sequence>MNDAAATTGTAEEDAEGTAAVRSVLMAVRVLEAMALAGRAQGVSDLARNLGEPKGRVHRHLVTLRKAGLVAQDATSDRYHLTWRLFQIGQAAGEQFDLRRVAEPAMHRLRDAAGQSVLLAVPTGGEPLVVHALEAPNKVSITVQPGNRPPLHCSAQGRVMLAFAPPELQDRALAARLEAPTPASMTDPAALRARLAAVRERLWETAPSETLLGINVLAAPIFAAGEVLAGSIGLVGSVQFVRDPPDAAMLAALQAAAGEISERLGSARYRASGGTNSRQ</sequence>
<keyword evidence="2" id="KW-0238">DNA-binding</keyword>
<dbReference type="InterPro" id="IPR050707">
    <property type="entry name" value="HTH_MetabolicPath_Reg"/>
</dbReference>
<proteinExistence type="predicted"/>
<organism evidence="6 7">
    <name type="scientific">Falsiroseomonas bella</name>
    <dbReference type="NCBI Taxonomy" id="2184016"/>
    <lineage>
        <taxon>Bacteria</taxon>
        <taxon>Pseudomonadati</taxon>
        <taxon>Pseudomonadota</taxon>
        <taxon>Alphaproteobacteria</taxon>
        <taxon>Acetobacterales</taxon>
        <taxon>Roseomonadaceae</taxon>
        <taxon>Falsiroseomonas</taxon>
    </lineage>
</organism>
<dbReference type="Gene3D" id="3.30.450.40">
    <property type="match status" value="1"/>
</dbReference>
<evidence type="ECO:0000256" key="3">
    <source>
        <dbReference type="ARBA" id="ARBA00023163"/>
    </source>
</evidence>
<dbReference type="GO" id="GO:0003700">
    <property type="term" value="F:DNA-binding transcription factor activity"/>
    <property type="evidence" value="ECO:0007669"/>
    <property type="project" value="TreeGrafter"/>
</dbReference>
<dbReference type="CDD" id="cd00090">
    <property type="entry name" value="HTH_ARSR"/>
    <property type="match status" value="1"/>
</dbReference>
<dbReference type="PROSITE" id="PS51077">
    <property type="entry name" value="HTH_ICLR"/>
    <property type="match status" value="1"/>
</dbReference>